<evidence type="ECO:0000313" key="2">
    <source>
        <dbReference type="Proteomes" id="UP000499080"/>
    </source>
</evidence>
<dbReference type="Proteomes" id="UP000499080">
    <property type="component" value="Unassembled WGS sequence"/>
</dbReference>
<gene>
    <name evidence="1" type="ORF">AVEN_185352_1</name>
</gene>
<evidence type="ECO:0000313" key="1">
    <source>
        <dbReference type="EMBL" id="GBM67928.1"/>
    </source>
</evidence>
<dbReference type="EMBL" id="BGPR01002113">
    <property type="protein sequence ID" value="GBM67928.1"/>
    <property type="molecule type" value="Genomic_DNA"/>
</dbReference>
<proteinExistence type="predicted"/>
<sequence length="82" mass="9558">MELISMDRWILRISQNVCEYEKAKKERARQMKFALSKPVVPNIWVSDRVLQGSGTLVKSRSHHYIKKVKIPSNEEDSLTELS</sequence>
<organism evidence="1 2">
    <name type="scientific">Araneus ventricosus</name>
    <name type="common">Orbweaver spider</name>
    <name type="synonym">Epeira ventricosa</name>
    <dbReference type="NCBI Taxonomy" id="182803"/>
    <lineage>
        <taxon>Eukaryota</taxon>
        <taxon>Metazoa</taxon>
        <taxon>Ecdysozoa</taxon>
        <taxon>Arthropoda</taxon>
        <taxon>Chelicerata</taxon>
        <taxon>Arachnida</taxon>
        <taxon>Araneae</taxon>
        <taxon>Araneomorphae</taxon>
        <taxon>Entelegynae</taxon>
        <taxon>Araneoidea</taxon>
        <taxon>Araneidae</taxon>
        <taxon>Araneus</taxon>
    </lineage>
</organism>
<keyword evidence="2" id="KW-1185">Reference proteome</keyword>
<dbReference type="AlphaFoldDB" id="A0A4Y2HRR1"/>
<comment type="caution">
    <text evidence="1">The sequence shown here is derived from an EMBL/GenBank/DDBJ whole genome shotgun (WGS) entry which is preliminary data.</text>
</comment>
<accession>A0A4Y2HRR1</accession>
<protein>
    <submittedName>
        <fullName evidence="1">Uncharacterized protein</fullName>
    </submittedName>
</protein>
<name>A0A4Y2HRR1_ARAVE</name>
<reference evidence="1 2" key="1">
    <citation type="journal article" date="2019" name="Sci. Rep.">
        <title>Orb-weaving spider Araneus ventricosus genome elucidates the spidroin gene catalogue.</title>
        <authorList>
            <person name="Kono N."/>
            <person name="Nakamura H."/>
            <person name="Ohtoshi R."/>
            <person name="Moran D.A.P."/>
            <person name="Shinohara A."/>
            <person name="Yoshida Y."/>
            <person name="Fujiwara M."/>
            <person name="Mori M."/>
            <person name="Tomita M."/>
            <person name="Arakawa K."/>
        </authorList>
    </citation>
    <scope>NUCLEOTIDE SEQUENCE [LARGE SCALE GENOMIC DNA]</scope>
</reference>